<dbReference type="PANTHER" id="PTHR11686">
    <property type="entry name" value="GAMMA GLUTAMYL TRANSPEPTIDASE"/>
    <property type="match status" value="1"/>
</dbReference>
<dbReference type="Proteomes" id="UP001558652">
    <property type="component" value="Unassembled WGS sequence"/>
</dbReference>
<dbReference type="InterPro" id="IPR029055">
    <property type="entry name" value="Ntn_hydrolases_N"/>
</dbReference>
<proteinExistence type="predicted"/>
<organism evidence="2 3">
    <name type="scientific">Ranatra chinensis</name>
    <dbReference type="NCBI Taxonomy" id="642074"/>
    <lineage>
        <taxon>Eukaryota</taxon>
        <taxon>Metazoa</taxon>
        <taxon>Ecdysozoa</taxon>
        <taxon>Arthropoda</taxon>
        <taxon>Hexapoda</taxon>
        <taxon>Insecta</taxon>
        <taxon>Pterygota</taxon>
        <taxon>Neoptera</taxon>
        <taxon>Paraneoptera</taxon>
        <taxon>Hemiptera</taxon>
        <taxon>Heteroptera</taxon>
        <taxon>Panheteroptera</taxon>
        <taxon>Nepomorpha</taxon>
        <taxon>Nepidae</taxon>
        <taxon>Ranatrinae</taxon>
        <taxon>Ranatra</taxon>
    </lineage>
</organism>
<accession>A0ABD0YYL6</accession>
<dbReference type="PRINTS" id="PR01210">
    <property type="entry name" value="GGTRANSPTASE"/>
</dbReference>
<evidence type="ECO:0000313" key="3">
    <source>
        <dbReference type="Proteomes" id="UP001558652"/>
    </source>
</evidence>
<gene>
    <name evidence="2" type="ORF">AAG570_000961</name>
</gene>
<name>A0ABD0YYL6_9HEMI</name>
<dbReference type="InterPro" id="IPR043137">
    <property type="entry name" value="GGT_ssub_C"/>
</dbReference>
<protein>
    <recommendedName>
        <fullName evidence="4">Gamma-glutamyltranspeptidase 1</fullName>
    </recommendedName>
</protein>
<comment type="caution">
    <text evidence="2">The sequence shown here is derived from an EMBL/GenBank/DDBJ whole genome shotgun (WGS) entry which is preliminary data.</text>
</comment>
<sequence>MDDFSSPSITNYFGVPPSKVNFIEPGKRPLSSMCPTIIVDRSGDVRLVIGAAGGTKITTATALATLWHLYFNRTIKEAIDAPRFHHQLYPMVWNYEYGTTKVIQTLTDLVEDMRLRGHRVKRLGKTWRSSVTAISQRKLGRDVFIQLALPDHRRPGQASGGTG</sequence>
<dbReference type="SUPFAM" id="SSF56235">
    <property type="entry name" value="N-terminal nucleophile aminohydrolases (Ntn hydrolases)"/>
    <property type="match status" value="1"/>
</dbReference>
<keyword evidence="3" id="KW-1185">Reference proteome</keyword>
<feature type="binding site" evidence="1">
    <location>
        <begin position="31"/>
        <end position="32"/>
    </location>
    <ligand>
        <name>L-glutamate</name>
        <dbReference type="ChEBI" id="CHEBI:29985"/>
    </ligand>
</feature>
<evidence type="ECO:0000313" key="2">
    <source>
        <dbReference type="EMBL" id="KAL1141035.1"/>
    </source>
</evidence>
<dbReference type="PANTHER" id="PTHR11686:SF9">
    <property type="entry name" value="RE13973P"/>
    <property type="match status" value="1"/>
</dbReference>
<dbReference type="InterPro" id="IPR000101">
    <property type="entry name" value="GGT_peptidase"/>
</dbReference>
<dbReference type="Pfam" id="PF01019">
    <property type="entry name" value="G_glu_transpept"/>
    <property type="match status" value="1"/>
</dbReference>
<evidence type="ECO:0008006" key="4">
    <source>
        <dbReference type="Google" id="ProtNLM"/>
    </source>
</evidence>
<dbReference type="EMBL" id="JBFDAA010000001">
    <property type="protein sequence ID" value="KAL1141035.1"/>
    <property type="molecule type" value="Genomic_DNA"/>
</dbReference>
<feature type="binding site" evidence="1">
    <location>
        <position position="54"/>
    </location>
    <ligand>
        <name>L-glutamate</name>
        <dbReference type="ChEBI" id="CHEBI:29985"/>
    </ligand>
</feature>
<dbReference type="Gene3D" id="3.60.20.40">
    <property type="match status" value="1"/>
</dbReference>
<reference evidence="2 3" key="1">
    <citation type="submission" date="2024-07" db="EMBL/GenBank/DDBJ databases">
        <title>Chromosome-level genome assembly of the water stick insect Ranatra chinensis (Heteroptera: Nepidae).</title>
        <authorList>
            <person name="Liu X."/>
        </authorList>
    </citation>
    <scope>NUCLEOTIDE SEQUENCE [LARGE SCALE GENOMIC DNA]</scope>
    <source>
        <strain evidence="2">Cailab_2021Rc</strain>
        <tissue evidence="2">Muscle</tissue>
    </source>
</reference>
<feature type="binding site" evidence="1">
    <location>
        <position position="3"/>
    </location>
    <ligand>
        <name>L-glutamate</name>
        <dbReference type="ChEBI" id="CHEBI:29985"/>
    </ligand>
</feature>
<dbReference type="AlphaFoldDB" id="A0ABD0YYL6"/>
<evidence type="ECO:0000256" key="1">
    <source>
        <dbReference type="PIRSR" id="PIRSR600101-2"/>
    </source>
</evidence>